<evidence type="ECO:0000313" key="2">
    <source>
        <dbReference type="Proteomes" id="UP000032266"/>
    </source>
</evidence>
<dbReference type="EMBL" id="CP007142">
    <property type="protein sequence ID" value="AJQ92187.1"/>
    <property type="molecule type" value="Genomic_DNA"/>
</dbReference>
<name>A0A0C5VCH3_9GAMM</name>
<sequence length="91" mass="10239">MQQLLCAIREQLPVGAPEADLCQKICIGCPKKLMSYLEQEVNDWQRALDDGETPKLGDIRQLARAARKIHAVIEKNGLLMPQRSPVSRTLE</sequence>
<dbReference type="STRING" id="1445510.YC6258_00132"/>
<dbReference type="HOGENOM" id="CLU_162092_1_0_6"/>
<dbReference type="AlphaFoldDB" id="A0A0C5VCH3"/>
<keyword evidence="2" id="KW-1185">Reference proteome</keyword>
<proteinExistence type="predicted"/>
<reference evidence="1 2" key="1">
    <citation type="submission" date="2014-01" db="EMBL/GenBank/DDBJ databases">
        <title>Full genme sequencing of cellulolytic bacterium Gynuella sunshinyii YC6258T gen. nov., sp. nov.</title>
        <authorList>
            <person name="Khan H."/>
            <person name="Chung E.J."/>
            <person name="Chung Y.R."/>
        </authorList>
    </citation>
    <scope>NUCLEOTIDE SEQUENCE [LARGE SCALE GENOMIC DNA]</scope>
    <source>
        <strain evidence="1 2">YC6258</strain>
    </source>
</reference>
<organism evidence="1 2">
    <name type="scientific">Gynuella sunshinyii YC6258</name>
    <dbReference type="NCBI Taxonomy" id="1445510"/>
    <lineage>
        <taxon>Bacteria</taxon>
        <taxon>Pseudomonadati</taxon>
        <taxon>Pseudomonadota</taxon>
        <taxon>Gammaproteobacteria</taxon>
        <taxon>Oceanospirillales</taxon>
        <taxon>Saccharospirillaceae</taxon>
        <taxon>Gynuella</taxon>
    </lineage>
</organism>
<accession>A0A0C5VCH3</accession>
<dbReference type="KEGG" id="gsn:YC6258_00132"/>
<evidence type="ECO:0000313" key="1">
    <source>
        <dbReference type="EMBL" id="AJQ92187.1"/>
    </source>
</evidence>
<protein>
    <submittedName>
        <fullName evidence="1">Uncharacterized protein</fullName>
    </submittedName>
</protein>
<gene>
    <name evidence="1" type="ORF">YC6258_00132</name>
</gene>
<dbReference type="Proteomes" id="UP000032266">
    <property type="component" value="Chromosome"/>
</dbReference>